<name>A0AAV2DG11_9ROSI</name>
<sequence length="161" mass="17975">MRSSPSRSIPHTNSKIRPVGTQGLHRRDGRLGDIYVPPASSPTPHIVVSVDASMPGSQTVILKDHPVSRPPDSPKNYDSSHEQRRLVNDHHQFFEEKWSGRYTEAILVQHIPVSSSPIGLKLPDSQGTNAPWFLYRPSKPDTWEAQEPSSRLKLLWLAGCG</sequence>
<feature type="compositionally biased region" description="Polar residues" evidence="1">
    <location>
        <begin position="1"/>
        <end position="15"/>
    </location>
</feature>
<dbReference type="AlphaFoldDB" id="A0AAV2DG11"/>
<evidence type="ECO:0000313" key="3">
    <source>
        <dbReference type="Proteomes" id="UP001497516"/>
    </source>
</evidence>
<accession>A0AAV2DG11</accession>
<proteinExistence type="predicted"/>
<gene>
    <name evidence="2" type="ORF">LTRI10_LOCUS14521</name>
</gene>
<evidence type="ECO:0000256" key="1">
    <source>
        <dbReference type="SAM" id="MobiDB-lite"/>
    </source>
</evidence>
<keyword evidence="3" id="KW-1185">Reference proteome</keyword>
<organism evidence="2 3">
    <name type="scientific">Linum trigynum</name>
    <dbReference type="NCBI Taxonomy" id="586398"/>
    <lineage>
        <taxon>Eukaryota</taxon>
        <taxon>Viridiplantae</taxon>
        <taxon>Streptophyta</taxon>
        <taxon>Embryophyta</taxon>
        <taxon>Tracheophyta</taxon>
        <taxon>Spermatophyta</taxon>
        <taxon>Magnoliopsida</taxon>
        <taxon>eudicotyledons</taxon>
        <taxon>Gunneridae</taxon>
        <taxon>Pentapetalae</taxon>
        <taxon>rosids</taxon>
        <taxon>fabids</taxon>
        <taxon>Malpighiales</taxon>
        <taxon>Linaceae</taxon>
        <taxon>Linum</taxon>
    </lineage>
</organism>
<reference evidence="2 3" key="1">
    <citation type="submission" date="2024-04" db="EMBL/GenBank/DDBJ databases">
        <authorList>
            <person name="Fracassetti M."/>
        </authorList>
    </citation>
    <scope>NUCLEOTIDE SEQUENCE [LARGE SCALE GENOMIC DNA]</scope>
</reference>
<dbReference type="Proteomes" id="UP001497516">
    <property type="component" value="Chromosome 2"/>
</dbReference>
<evidence type="ECO:0000313" key="2">
    <source>
        <dbReference type="EMBL" id="CAL1372520.1"/>
    </source>
</evidence>
<dbReference type="EMBL" id="OZ034815">
    <property type="protein sequence ID" value="CAL1372520.1"/>
    <property type="molecule type" value="Genomic_DNA"/>
</dbReference>
<protein>
    <submittedName>
        <fullName evidence="2">Uncharacterized protein</fullName>
    </submittedName>
</protein>
<feature type="region of interest" description="Disordered" evidence="1">
    <location>
        <begin position="1"/>
        <end position="81"/>
    </location>
</feature>